<sequence>MNRYQYSRLLSLVLVPLGVGVVALSYPPPLDLGAQAVLLVVAGVLMILSGTESRLRERVGPHRLLGAGNVALGASLVVSELAGADADDGLAYTAAVVLGGLSLAFVGLSYIFRPGNFGLGPDGFPE</sequence>
<evidence type="ECO:0000313" key="3">
    <source>
        <dbReference type="Proteomes" id="UP000198518"/>
    </source>
</evidence>
<dbReference type="STRING" id="355548.SAMN04487945_1197"/>
<dbReference type="RefSeq" id="WP_245708142.1">
    <property type="nucleotide sequence ID" value="NZ_FOJA01000001.1"/>
</dbReference>
<organism evidence="2 3">
    <name type="scientific">Halobacterium jilantaiense</name>
    <dbReference type="NCBI Taxonomy" id="355548"/>
    <lineage>
        <taxon>Archaea</taxon>
        <taxon>Methanobacteriati</taxon>
        <taxon>Methanobacteriota</taxon>
        <taxon>Stenosarchaea group</taxon>
        <taxon>Halobacteria</taxon>
        <taxon>Halobacteriales</taxon>
        <taxon>Halobacteriaceae</taxon>
        <taxon>Halobacterium</taxon>
    </lineage>
</organism>
<evidence type="ECO:0000313" key="2">
    <source>
        <dbReference type="EMBL" id="SEW05954.1"/>
    </source>
</evidence>
<gene>
    <name evidence="2" type="ORF">SAMN04487945_1197</name>
</gene>
<protein>
    <submittedName>
        <fullName evidence="2">Uncharacterized protein</fullName>
    </submittedName>
</protein>
<feature type="transmembrane region" description="Helical" evidence="1">
    <location>
        <begin position="33"/>
        <end position="51"/>
    </location>
</feature>
<keyword evidence="1" id="KW-0812">Transmembrane</keyword>
<dbReference type="Pfam" id="PF25957">
    <property type="entry name" value="DUF7994"/>
    <property type="match status" value="1"/>
</dbReference>
<dbReference type="InterPro" id="IPR058307">
    <property type="entry name" value="DUF7994"/>
</dbReference>
<keyword evidence="3" id="KW-1185">Reference proteome</keyword>
<name>A0A1I0NWE7_9EURY</name>
<dbReference type="EMBL" id="FOJA01000001">
    <property type="protein sequence ID" value="SEW05954.1"/>
    <property type="molecule type" value="Genomic_DNA"/>
</dbReference>
<feature type="transmembrane region" description="Helical" evidence="1">
    <location>
        <begin position="90"/>
        <end position="112"/>
    </location>
</feature>
<proteinExistence type="predicted"/>
<reference evidence="2 3" key="1">
    <citation type="submission" date="2016-10" db="EMBL/GenBank/DDBJ databases">
        <authorList>
            <person name="de Groot N.N."/>
        </authorList>
    </citation>
    <scope>NUCLEOTIDE SEQUENCE [LARGE SCALE GENOMIC DNA]</scope>
    <source>
        <strain evidence="2 3">CGMCC 1.5337</strain>
    </source>
</reference>
<dbReference type="AlphaFoldDB" id="A0A1I0NWE7"/>
<feature type="transmembrane region" description="Helical" evidence="1">
    <location>
        <begin position="63"/>
        <end position="84"/>
    </location>
</feature>
<accession>A0A1I0NWE7</accession>
<dbReference type="Proteomes" id="UP000198518">
    <property type="component" value="Unassembled WGS sequence"/>
</dbReference>
<evidence type="ECO:0000256" key="1">
    <source>
        <dbReference type="SAM" id="Phobius"/>
    </source>
</evidence>
<keyword evidence="1" id="KW-1133">Transmembrane helix</keyword>
<keyword evidence="1" id="KW-0472">Membrane</keyword>